<keyword evidence="2" id="KW-1185">Reference proteome</keyword>
<comment type="caution">
    <text evidence="1">The sequence shown here is derived from an EMBL/GenBank/DDBJ whole genome shotgun (WGS) entry which is preliminary data.</text>
</comment>
<proteinExistence type="predicted"/>
<sequence length="150" mass="17295">MDRQMMLIPQIQCGTENWTARVTITEDIPILTCSGGLKLKRYIFTDDEGNVITAAIFEYMVPILTLMLELFRVYDITNAQVRFVEPQYRILDNSNQWILQRQTLIQPVSQAMPNMRYFLDGLTPLGLIHDSLISEDQTVGKFNALITYLC</sequence>
<protein>
    <submittedName>
        <fullName evidence="1">Uncharacterized protein</fullName>
    </submittedName>
</protein>
<gene>
    <name evidence="1" type="ORF">LIER_30664</name>
</gene>
<dbReference type="EMBL" id="BAABME010011079">
    <property type="protein sequence ID" value="GAA0183204.1"/>
    <property type="molecule type" value="Genomic_DNA"/>
</dbReference>
<organism evidence="1 2">
    <name type="scientific">Lithospermum erythrorhizon</name>
    <name type="common">Purple gromwell</name>
    <name type="synonym">Lithospermum officinale var. erythrorhizon</name>
    <dbReference type="NCBI Taxonomy" id="34254"/>
    <lineage>
        <taxon>Eukaryota</taxon>
        <taxon>Viridiplantae</taxon>
        <taxon>Streptophyta</taxon>
        <taxon>Embryophyta</taxon>
        <taxon>Tracheophyta</taxon>
        <taxon>Spermatophyta</taxon>
        <taxon>Magnoliopsida</taxon>
        <taxon>eudicotyledons</taxon>
        <taxon>Gunneridae</taxon>
        <taxon>Pentapetalae</taxon>
        <taxon>asterids</taxon>
        <taxon>lamiids</taxon>
        <taxon>Boraginales</taxon>
        <taxon>Boraginaceae</taxon>
        <taxon>Boraginoideae</taxon>
        <taxon>Lithospermeae</taxon>
        <taxon>Lithospermum</taxon>
    </lineage>
</organism>
<accession>A0AAV3RP08</accession>
<dbReference type="Gene3D" id="2.40.50.140">
    <property type="entry name" value="Nucleic acid-binding proteins"/>
    <property type="match status" value="1"/>
</dbReference>
<dbReference type="SUPFAM" id="SSF50249">
    <property type="entry name" value="Nucleic acid-binding proteins"/>
    <property type="match status" value="1"/>
</dbReference>
<name>A0AAV3RP08_LITER</name>
<dbReference type="Proteomes" id="UP001454036">
    <property type="component" value="Unassembled WGS sequence"/>
</dbReference>
<evidence type="ECO:0000313" key="2">
    <source>
        <dbReference type="Proteomes" id="UP001454036"/>
    </source>
</evidence>
<dbReference type="AlphaFoldDB" id="A0AAV3RP08"/>
<dbReference type="InterPro" id="IPR012340">
    <property type="entry name" value="NA-bd_OB-fold"/>
</dbReference>
<reference evidence="1 2" key="1">
    <citation type="submission" date="2024-01" db="EMBL/GenBank/DDBJ databases">
        <title>The complete chloroplast genome sequence of Lithospermum erythrorhizon: insights into the phylogenetic relationship among Boraginaceae species and the maternal lineages of purple gromwells.</title>
        <authorList>
            <person name="Okada T."/>
            <person name="Watanabe K."/>
        </authorList>
    </citation>
    <scope>NUCLEOTIDE SEQUENCE [LARGE SCALE GENOMIC DNA]</scope>
</reference>
<evidence type="ECO:0000313" key="1">
    <source>
        <dbReference type="EMBL" id="GAA0183204.1"/>
    </source>
</evidence>